<organism evidence="2 3">
    <name type="scientific">Conyzicola lurida</name>
    <dbReference type="NCBI Taxonomy" id="1172621"/>
    <lineage>
        <taxon>Bacteria</taxon>
        <taxon>Bacillati</taxon>
        <taxon>Actinomycetota</taxon>
        <taxon>Actinomycetes</taxon>
        <taxon>Micrococcales</taxon>
        <taxon>Microbacteriaceae</taxon>
        <taxon>Conyzicola</taxon>
    </lineage>
</organism>
<keyword evidence="3" id="KW-1185">Reference proteome</keyword>
<protein>
    <submittedName>
        <fullName evidence="2">Uncharacterized protein</fullName>
    </submittedName>
</protein>
<keyword evidence="1" id="KW-1133">Transmembrane helix</keyword>
<dbReference type="Proteomes" id="UP000536685">
    <property type="component" value="Unassembled WGS sequence"/>
</dbReference>
<dbReference type="AlphaFoldDB" id="A0A841AIS5"/>
<comment type="caution">
    <text evidence="2">The sequence shown here is derived from an EMBL/GenBank/DDBJ whole genome shotgun (WGS) entry which is preliminary data.</text>
</comment>
<name>A0A841AIS5_9MICO</name>
<feature type="transmembrane region" description="Helical" evidence="1">
    <location>
        <begin position="38"/>
        <end position="58"/>
    </location>
</feature>
<sequence>MPIAPPVPPAIRHDFSPEMWATDDAADAPRRQVTVLGLFGWGLGALLVALAVVAAVVLNS</sequence>
<proteinExistence type="predicted"/>
<keyword evidence="1" id="KW-0472">Membrane</keyword>
<reference evidence="2 3" key="1">
    <citation type="submission" date="2020-08" db="EMBL/GenBank/DDBJ databases">
        <title>Sequencing the genomes of 1000 actinobacteria strains.</title>
        <authorList>
            <person name="Klenk H.-P."/>
        </authorList>
    </citation>
    <scope>NUCLEOTIDE SEQUENCE [LARGE SCALE GENOMIC DNA]</scope>
    <source>
        <strain evidence="2 3">DSM 105784</strain>
    </source>
</reference>
<keyword evidence="1" id="KW-0812">Transmembrane</keyword>
<evidence type="ECO:0000256" key="1">
    <source>
        <dbReference type="SAM" id="Phobius"/>
    </source>
</evidence>
<accession>A0A841AIS5</accession>
<evidence type="ECO:0000313" key="3">
    <source>
        <dbReference type="Proteomes" id="UP000536685"/>
    </source>
</evidence>
<evidence type="ECO:0000313" key="2">
    <source>
        <dbReference type="EMBL" id="MBB5841892.1"/>
    </source>
</evidence>
<dbReference type="EMBL" id="JACHMJ010000001">
    <property type="protein sequence ID" value="MBB5841892.1"/>
    <property type="molecule type" value="Genomic_DNA"/>
</dbReference>
<dbReference type="RefSeq" id="WP_246376059.1">
    <property type="nucleotide sequence ID" value="NZ_JACHMJ010000001.1"/>
</dbReference>
<gene>
    <name evidence="2" type="ORF">HD599_000215</name>
</gene>